<evidence type="ECO:0000313" key="1">
    <source>
        <dbReference type="EMBL" id="JAQ15520.1"/>
    </source>
</evidence>
<dbReference type="SUPFAM" id="SSF56784">
    <property type="entry name" value="HAD-like"/>
    <property type="match status" value="1"/>
</dbReference>
<keyword evidence="1" id="KW-0378">Hydrolase</keyword>
<dbReference type="SFLD" id="SFLDS00003">
    <property type="entry name" value="Haloacid_Dehalogenase"/>
    <property type="match status" value="1"/>
</dbReference>
<reference evidence="1" key="1">
    <citation type="journal article" date="2016" name="Gigascience">
        <title>De novo construction of an expanded transcriptome assembly for the western tarnished plant bug, Lygus hesperus.</title>
        <authorList>
            <person name="Tassone E.E."/>
            <person name="Geib S.M."/>
            <person name="Hall B."/>
            <person name="Fabrick J.A."/>
            <person name="Brent C.S."/>
            <person name="Hull J.J."/>
        </authorList>
    </citation>
    <scope>NUCLEOTIDE SEQUENCE</scope>
</reference>
<dbReference type="GO" id="GO:0016787">
    <property type="term" value="F:hydrolase activity"/>
    <property type="evidence" value="ECO:0007669"/>
    <property type="project" value="UniProtKB-KW"/>
</dbReference>
<dbReference type="NCBIfam" id="TIGR02252">
    <property type="entry name" value="DREG-2"/>
    <property type="match status" value="1"/>
</dbReference>
<dbReference type="NCBIfam" id="TIGR01549">
    <property type="entry name" value="HAD-SF-IA-v1"/>
    <property type="match status" value="1"/>
</dbReference>
<dbReference type="AlphaFoldDB" id="A0A146MAE4"/>
<organism evidence="1">
    <name type="scientific">Lygus hesperus</name>
    <name type="common">Western plant bug</name>
    <dbReference type="NCBI Taxonomy" id="30085"/>
    <lineage>
        <taxon>Eukaryota</taxon>
        <taxon>Metazoa</taxon>
        <taxon>Ecdysozoa</taxon>
        <taxon>Arthropoda</taxon>
        <taxon>Hexapoda</taxon>
        <taxon>Insecta</taxon>
        <taxon>Pterygota</taxon>
        <taxon>Neoptera</taxon>
        <taxon>Paraneoptera</taxon>
        <taxon>Hemiptera</taxon>
        <taxon>Heteroptera</taxon>
        <taxon>Panheteroptera</taxon>
        <taxon>Cimicomorpha</taxon>
        <taxon>Miridae</taxon>
        <taxon>Mirini</taxon>
        <taxon>Lygus</taxon>
    </lineage>
</organism>
<gene>
    <name evidence="1" type="primary">hdhd3</name>
    <name evidence="1" type="ORF">g.55748</name>
</gene>
<dbReference type="SFLD" id="SFLDG01129">
    <property type="entry name" value="C1.5:_HAD__Beta-PGM__Phosphata"/>
    <property type="match status" value="1"/>
</dbReference>
<name>A0A146MAE4_LYGHE</name>
<dbReference type="InterPro" id="IPR006439">
    <property type="entry name" value="HAD-SF_hydro_IA"/>
</dbReference>
<dbReference type="InterPro" id="IPR023214">
    <property type="entry name" value="HAD_sf"/>
</dbReference>
<proteinExistence type="predicted"/>
<dbReference type="Gene3D" id="3.40.50.1000">
    <property type="entry name" value="HAD superfamily/HAD-like"/>
    <property type="match status" value="1"/>
</dbReference>
<dbReference type="EMBL" id="GDHC01003109">
    <property type="protein sequence ID" value="JAQ15520.1"/>
    <property type="molecule type" value="Transcribed_RNA"/>
</dbReference>
<dbReference type="PANTHER" id="PTHR46191:SF2">
    <property type="entry name" value="HALOACID DEHALOGENASE-LIKE HYDROLASE DOMAIN-CONTAINING PROTEIN 3"/>
    <property type="match status" value="1"/>
</dbReference>
<sequence length="242" mass="26989">MPSFPYKLITFDVTGTLLKPKSVFKTYADFAKRCGIQVEPTDLTNGFKMAFKTMDVNHPNFGLESGLGWRAWWLSVVKETFKSAVPEETGRIDSVANDLIEHYAKGSAWSMEPQSIDVLKSLKSTGAHLGVISNFDPRLHRILRENGLSEFFSFVLTSYEAKCTKPNVAIFRCAAEIFKQHSGVPLIGEEALHVGDDYDLDYMAARSAGWQSILVSSKGTNSTCKDCLVLKSLQELKEHLVK</sequence>
<protein>
    <submittedName>
        <fullName evidence="1">Haloacid dehalogenase-like hydrolase domain-containing protein 3</fullName>
    </submittedName>
</protein>
<dbReference type="InterPro" id="IPR036412">
    <property type="entry name" value="HAD-like_sf"/>
</dbReference>
<dbReference type="PANTHER" id="PTHR46191">
    <property type="match status" value="1"/>
</dbReference>
<dbReference type="InterPro" id="IPR051828">
    <property type="entry name" value="HAD-like_hydrolase_domain"/>
</dbReference>
<dbReference type="InterPro" id="IPR011949">
    <property type="entry name" value="HAD-SF_hydro_IA_REG-2-like"/>
</dbReference>
<dbReference type="GO" id="GO:0005634">
    <property type="term" value="C:nucleus"/>
    <property type="evidence" value="ECO:0007669"/>
    <property type="project" value="TreeGrafter"/>
</dbReference>
<dbReference type="InterPro" id="IPR044924">
    <property type="entry name" value="HAD-SF_hydro_IA_REG-2-like_cap"/>
</dbReference>
<accession>A0A146MAE4</accession>
<dbReference type="Pfam" id="PF00702">
    <property type="entry name" value="Hydrolase"/>
    <property type="match status" value="1"/>
</dbReference>
<dbReference type="Gene3D" id="1.10.150.720">
    <property type="entry name" value="Haloacid dehalogenase-like hydrolase"/>
    <property type="match status" value="1"/>
</dbReference>